<dbReference type="InterPro" id="IPR019853">
    <property type="entry name" value="GldB-like"/>
</dbReference>
<protein>
    <submittedName>
        <fullName evidence="1">Gliding motility lipoprotein GldB</fullName>
    </submittedName>
</protein>
<dbReference type="EMBL" id="JACJJW010000005">
    <property type="protein sequence ID" value="MBM6757707.1"/>
    <property type="molecule type" value="Genomic_DNA"/>
</dbReference>
<dbReference type="RefSeq" id="WP_204474693.1">
    <property type="nucleotide sequence ID" value="NZ_JACJJW010000005.1"/>
</dbReference>
<proteinExistence type="predicted"/>
<comment type="caution">
    <text evidence="1">The sequence shown here is derived from an EMBL/GenBank/DDBJ whole genome shotgun (WGS) entry which is preliminary data.</text>
</comment>
<gene>
    <name evidence="1" type="ORF">H6A31_03225</name>
</gene>
<organism evidence="1 2">
    <name type="scientific">Bacteroides mediterraneensis</name>
    <dbReference type="NCBI Taxonomy" id="1841856"/>
    <lineage>
        <taxon>Bacteria</taxon>
        <taxon>Pseudomonadati</taxon>
        <taxon>Bacteroidota</taxon>
        <taxon>Bacteroidia</taxon>
        <taxon>Bacteroidales</taxon>
        <taxon>Bacteroidaceae</taxon>
        <taxon>Bacteroides</taxon>
    </lineage>
</organism>
<evidence type="ECO:0000313" key="2">
    <source>
        <dbReference type="Proteomes" id="UP000703295"/>
    </source>
</evidence>
<reference evidence="1 2" key="1">
    <citation type="journal article" date="2021" name="Sci. Rep.">
        <title>The distribution of antibiotic resistance genes in chicken gut microbiota commensals.</title>
        <authorList>
            <person name="Juricova H."/>
            <person name="Matiasovicova J."/>
            <person name="Kubasova T."/>
            <person name="Cejkova D."/>
            <person name="Rychlik I."/>
        </authorList>
    </citation>
    <scope>NUCLEOTIDE SEQUENCE [LARGE SCALE GENOMIC DNA]</scope>
    <source>
        <strain evidence="1 2">An801</strain>
    </source>
</reference>
<dbReference type="Proteomes" id="UP000703295">
    <property type="component" value="Unassembled WGS sequence"/>
</dbReference>
<keyword evidence="1" id="KW-0449">Lipoprotein</keyword>
<dbReference type="PROSITE" id="PS51257">
    <property type="entry name" value="PROKAR_LIPOPROTEIN"/>
    <property type="match status" value="1"/>
</dbReference>
<name>A0ABS2ESR4_9BACE</name>
<evidence type="ECO:0000313" key="1">
    <source>
        <dbReference type="EMBL" id="MBM6757707.1"/>
    </source>
</evidence>
<dbReference type="Pfam" id="PF25594">
    <property type="entry name" value="GldB_lipo"/>
    <property type="match status" value="1"/>
</dbReference>
<keyword evidence="2" id="KW-1185">Reference proteome</keyword>
<sequence length="328" mass="38168">MYRFIFILLSIIVLSACHSDEQQGDFSFTGIKIARYDRLQYEATVQNSFFSLQRMNTEFAQETRLLIEDVLDLGAVNTPDINERLCAYFSDSILVHLMEDVEEKFKDMSPFEKQLTRGFKNLKREIPDLPIPKVYTQISALNQSIVVSDSVLGISLDKYMGTEYPLYKRYYYANQRRSMSPDDIVPDCFTFYLLGQYPFLWMEGHRSLMDILLYRGKIAWIVETILEGEVDGEIALGYSPEEIEWCEEYEDELWEGMEQNHYMEATDPMVIRSFISSNTGLSFKGQTIPPFLGIWLGMKKVEKYMKNHPEIGMKNLLENTDSASIMED</sequence>
<accession>A0ABS2ESR4</accession>